<dbReference type="EMBL" id="BQXS01012488">
    <property type="protein sequence ID" value="GKT23836.1"/>
    <property type="molecule type" value="Genomic_DNA"/>
</dbReference>
<keyword evidence="3" id="KW-1185">Reference proteome</keyword>
<dbReference type="Proteomes" id="UP001057375">
    <property type="component" value="Unassembled WGS sequence"/>
</dbReference>
<evidence type="ECO:0000313" key="2">
    <source>
        <dbReference type="EMBL" id="GKT23836.1"/>
    </source>
</evidence>
<feature type="region of interest" description="Disordered" evidence="1">
    <location>
        <begin position="463"/>
        <end position="497"/>
    </location>
</feature>
<evidence type="ECO:0000256" key="1">
    <source>
        <dbReference type="SAM" id="MobiDB-lite"/>
    </source>
</evidence>
<evidence type="ECO:0000313" key="3">
    <source>
        <dbReference type="Proteomes" id="UP001057375"/>
    </source>
</evidence>
<feature type="compositionally biased region" description="Basic and acidic residues" evidence="1">
    <location>
        <begin position="466"/>
        <end position="475"/>
    </location>
</feature>
<organism evidence="2 3">
    <name type="scientific">Aduncisulcus paluster</name>
    <dbReference type="NCBI Taxonomy" id="2918883"/>
    <lineage>
        <taxon>Eukaryota</taxon>
        <taxon>Metamonada</taxon>
        <taxon>Carpediemonas-like organisms</taxon>
        <taxon>Aduncisulcus</taxon>
    </lineage>
</organism>
<protein>
    <recommendedName>
        <fullName evidence="4">Vacuolar protein sorting-associated protein 53 homolog</fullName>
    </recommendedName>
</protein>
<comment type="caution">
    <text evidence="2">The sequence shown here is derived from an EMBL/GenBank/DDBJ whole genome shotgun (WGS) entry which is preliminary data.</text>
</comment>
<gene>
    <name evidence="2" type="ORF">ADUPG1_012552</name>
</gene>
<sequence length="536" mass="61325">MLVFAAKIPEEPATIIYQCIRLFLESLLYIPQTTKVQEKICNMLVHFADSIHTHPKIQYYQCFTEFTEEQLAIRPDLIKKRATAQEIIEKVKLACDKCSEDDDRMEVVIEEGTMPRLMTGKLLSFYKLFYGDIEDVMSPMKTFVDWKREHVSLSSKTLFLFELILCNMVKISPFHVQTAAKAFQNICIKCNYFKDFQNRCFFLGKSLVETIKSYNSEPHPYVSSSILIIRDSITSIFNISALQKVVHTGISGEVPSLKSVACVLSGWSGKRRHSDSEAEYTVESDPIYKYFSKASSGLFTSLNQNSTLPELQETLENLNTLAYLLKKKHKLIIQGQSSHELIKDSIVYPPDDVIIESEKLIDSMHESASTIDYSILSSYFVEYCKIFLERIQMFQKIQAFVTDPSKKLSEKQSTALKEVISSTKELFSDFKSPFSFDSYKLDHSITNPVFRCAHHKRLLSKLTKQSKKESKKESSDTASLISQPEKEECSILRPSHSGEETTDILSYLLRIQQELPAKKKKCAARSSILDGLFDKI</sequence>
<proteinExistence type="predicted"/>
<name>A0ABQ5K1Y4_9EUKA</name>
<reference evidence="2" key="1">
    <citation type="submission" date="2022-03" db="EMBL/GenBank/DDBJ databases">
        <title>Draft genome sequence of Aduncisulcus paluster, a free-living microaerophilic Fornicata.</title>
        <authorList>
            <person name="Yuyama I."/>
            <person name="Kume K."/>
            <person name="Tamura T."/>
            <person name="Inagaki Y."/>
            <person name="Hashimoto T."/>
        </authorList>
    </citation>
    <scope>NUCLEOTIDE SEQUENCE</scope>
    <source>
        <strain evidence="2">NY0171</strain>
    </source>
</reference>
<evidence type="ECO:0008006" key="4">
    <source>
        <dbReference type="Google" id="ProtNLM"/>
    </source>
</evidence>
<accession>A0ABQ5K1Y4</accession>